<accession>D3UY72</accession>
<organism evidence="1 2">
    <name type="scientific">Xenorhabdus bovienii (strain SS-2004)</name>
    <name type="common">Xenorhabdus nematophila subsp. bovienii</name>
    <dbReference type="NCBI Taxonomy" id="406818"/>
    <lineage>
        <taxon>Bacteria</taxon>
        <taxon>Pseudomonadati</taxon>
        <taxon>Pseudomonadota</taxon>
        <taxon>Gammaproteobacteria</taxon>
        <taxon>Enterobacterales</taxon>
        <taxon>Morganellaceae</taxon>
        <taxon>Xenorhabdus</taxon>
    </lineage>
</organism>
<name>D3UY72_XENBS</name>
<evidence type="ECO:0000313" key="2">
    <source>
        <dbReference type="Proteomes" id="UP000002045"/>
    </source>
</evidence>
<protein>
    <submittedName>
        <fullName evidence="1">Uncharacterized protein</fullName>
    </submittedName>
</protein>
<dbReference type="Proteomes" id="UP000002045">
    <property type="component" value="Chromosome"/>
</dbReference>
<dbReference type="EMBL" id="FN667741">
    <property type="protein sequence ID" value="CBJ79250.1"/>
    <property type="molecule type" value="Genomic_DNA"/>
</dbReference>
<sequence>MILLNMTEGLEDNINLFHINICQIGMNYINKLIYIRIIIIKHNILITTKTP</sequence>
<proteinExistence type="predicted"/>
<gene>
    <name evidence="1" type="ordered locus">XBJ1_0099</name>
</gene>
<dbReference type="KEGG" id="xbo:XBJ1_0099"/>
<evidence type="ECO:0000313" key="1">
    <source>
        <dbReference type="EMBL" id="CBJ79250.1"/>
    </source>
</evidence>
<reference evidence="1" key="1">
    <citation type="journal article" date="2011" name="PLoS ONE">
        <title>The entomopathogenic bacterial endosymbionts xenorhabdus and photorhabdus: convergent lifestyles from divergent genomes.</title>
        <authorList>
            <person name="Chaston J.M."/>
            <person name="Suen G."/>
            <person name="Tucker S.L."/>
            <person name="Andersen A.W."/>
            <person name="Bhasin A."/>
            <person name="Bode E."/>
            <person name="Bode H.B."/>
            <person name="Brachmann A.O."/>
            <person name="Cowles C.E."/>
            <person name="Cowles K.N."/>
            <person name="Darby C."/>
            <person name="de Leon L."/>
            <person name="Drace K."/>
            <person name="Du Z."/>
            <person name="Givaudan A."/>
            <person name="Herbert Tran E.E."/>
            <person name="Jewell K.A."/>
            <person name="Knack J.J."/>
            <person name="Krasomil-Osterfeld K.C."/>
            <person name="Kukor R."/>
            <person name="Lanois A."/>
            <person name="Latreille P."/>
            <person name="Leimgruber N.K."/>
            <person name="Lipke C.M."/>
            <person name="Liu R."/>
            <person name="Lu X."/>
            <person name="Martens E.C."/>
            <person name="Marri P.R."/>
            <person name="Medigue C."/>
            <person name="Menard M.L."/>
            <person name="Miller N.M."/>
            <person name="Morales-Soto N."/>
            <person name="Norton S."/>
            <person name="Ogier J.C."/>
            <person name="Orchard S.S."/>
            <person name="Park D."/>
            <person name="Park Y."/>
            <person name="Qurollo B.A."/>
            <person name="Sugar D.R."/>
            <person name="Richards G.R."/>
            <person name="Rouy Z."/>
            <person name="Slominski B."/>
            <person name="Slominski K."/>
            <person name="Snyder H."/>
            <person name="Tjaden B.C."/>
            <person name="van der Hoeven R."/>
            <person name="Welch R.D."/>
            <person name="Wheeler C."/>
            <person name="Xiang B."/>
            <person name="Barbazuk B."/>
            <person name="Gaudriault S."/>
            <person name="Goodner B."/>
            <person name="Slater S.C."/>
            <person name="Forst S."/>
            <person name="Goldman B.S."/>
            <person name="Goodrich-Blair H."/>
        </authorList>
    </citation>
    <scope>NUCLEOTIDE SEQUENCE [LARGE SCALE GENOMIC DNA]</scope>
    <source>
        <strain evidence="1">SS-2004</strain>
    </source>
</reference>
<dbReference type="AlphaFoldDB" id="D3UY72"/>
<dbReference type="HOGENOM" id="CLU_3142273_0_0_6"/>